<protein>
    <recommendedName>
        <fullName evidence="2">DUF7136 domain-containing protein</fullName>
    </recommendedName>
</protein>
<feature type="domain" description="DUF7136" evidence="2">
    <location>
        <begin position="31"/>
        <end position="227"/>
    </location>
</feature>
<reference evidence="3" key="2">
    <citation type="submission" date="2023-05" db="EMBL/GenBank/DDBJ databases">
        <authorList>
            <consortium name="Lawrence Berkeley National Laboratory"/>
            <person name="Steindorff A."/>
            <person name="Hensen N."/>
            <person name="Bonometti L."/>
            <person name="Westerberg I."/>
            <person name="Brannstrom I.O."/>
            <person name="Guillou S."/>
            <person name="Cros-Aarteil S."/>
            <person name="Calhoun S."/>
            <person name="Haridas S."/>
            <person name="Kuo A."/>
            <person name="Mondo S."/>
            <person name="Pangilinan J."/>
            <person name="Riley R."/>
            <person name="Labutti K."/>
            <person name="Andreopoulos B."/>
            <person name="Lipzen A."/>
            <person name="Chen C."/>
            <person name="Yanf M."/>
            <person name="Daum C."/>
            <person name="Ng V."/>
            <person name="Clum A."/>
            <person name="Ohm R."/>
            <person name="Martin F."/>
            <person name="Silar P."/>
            <person name="Natvig D."/>
            <person name="Lalanne C."/>
            <person name="Gautier V."/>
            <person name="Ament-Velasquez S.L."/>
            <person name="Kruys A."/>
            <person name="Hutchinson M.I."/>
            <person name="Powell A.J."/>
            <person name="Barry K."/>
            <person name="Miller A.N."/>
            <person name="Grigoriev I.V."/>
            <person name="Debuchy R."/>
            <person name="Gladieux P."/>
            <person name="Thoren M.H."/>
            <person name="Johannesson H."/>
        </authorList>
    </citation>
    <scope>NUCLEOTIDE SEQUENCE</scope>
    <source>
        <strain evidence="3">CBS 103.79</strain>
    </source>
</reference>
<gene>
    <name evidence="3" type="ORF">C8A05DRAFT_19830</name>
</gene>
<evidence type="ECO:0000313" key="3">
    <source>
        <dbReference type="EMBL" id="KAK3897398.1"/>
    </source>
</evidence>
<evidence type="ECO:0000256" key="1">
    <source>
        <dbReference type="SAM" id="SignalP"/>
    </source>
</evidence>
<dbReference type="Pfam" id="PF23584">
    <property type="entry name" value="DUF7136"/>
    <property type="match status" value="1"/>
</dbReference>
<name>A0AAN6MCE4_9PEZI</name>
<dbReference type="AlphaFoldDB" id="A0AAN6MCE4"/>
<comment type="caution">
    <text evidence="3">The sequence shown here is derived from an EMBL/GenBank/DDBJ whole genome shotgun (WGS) entry which is preliminary data.</text>
</comment>
<feature type="chain" id="PRO_5042831119" description="DUF7136 domain-containing protein" evidence="1">
    <location>
        <begin position="30"/>
        <end position="276"/>
    </location>
</feature>
<evidence type="ECO:0000259" key="2">
    <source>
        <dbReference type="Pfam" id="PF23584"/>
    </source>
</evidence>
<keyword evidence="4" id="KW-1185">Reference proteome</keyword>
<organism evidence="3 4">
    <name type="scientific">Staphylotrichum tortipilum</name>
    <dbReference type="NCBI Taxonomy" id="2831512"/>
    <lineage>
        <taxon>Eukaryota</taxon>
        <taxon>Fungi</taxon>
        <taxon>Dikarya</taxon>
        <taxon>Ascomycota</taxon>
        <taxon>Pezizomycotina</taxon>
        <taxon>Sordariomycetes</taxon>
        <taxon>Sordariomycetidae</taxon>
        <taxon>Sordariales</taxon>
        <taxon>Chaetomiaceae</taxon>
        <taxon>Staphylotrichum</taxon>
    </lineage>
</organism>
<keyword evidence="1" id="KW-0732">Signal</keyword>
<accession>A0AAN6MCE4</accession>
<feature type="signal peptide" evidence="1">
    <location>
        <begin position="1"/>
        <end position="29"/>
    </location>
</feature>
<dbReference type="InterPro" id="IPR055560">
    <property type="entry name" value="DUF7136"/>
</dbReference>
<dbReference type="Proteomes" id="UP001303889">
    <property type="component" value="Unassembled WGS sequence"/>
</dbReference>
<evidence type="ECO:0000313" key="4">
    <source>
        <dbReference type="Proteomes" id="UP001303889"/>
    </source>
</evidence>
<sequence>MPALGSSPLHLFGHALLGLLALKWCVVQAAGGIVEVDLVFPRNETYRLGNIPILFAVRNSPLAVPLTMDIMWTVWETSPNMLLTDSGIRELHCDELGKTDPFFTVERANPAKTTDAEATWVLLWDVLAHNCTATGASPGIGQLTTQHQQQLTFTTKKGAQEPDLLQGTAACARSPGITFNVTDTRSIAARLNYGRASCNVLAQGDPPAADVCALDLGPAVAATMAGSPMHPHWCSSAISTTSPTPSTNAAAPAAPAAHVAGLVWLAFLASLVGMMV</sequence>
<proteinExistence type="predicted"/>
<reference evidence="3" key="1">
    <citation type="journal article" date="2023" name="Mol. Phylogenet. Evol.">
        <title>Genome-scale phylogeny and comparative genomics of the fungal order Sordariales.</title>
        <authorList>
            <person name="Hensen N."/>
            <person name="Bonometti L."/>
            <person name="Westerberg I."/>
            <person name="Brannstrom I.O."/>
            <person name="Guillou S."/>
            <person name="Cros-Aarteil S."/>
            <person name="Calhoun S."/>
            <person name="Haridas S."/>
            <person name="Kuo A."/>
            <person name="Mondo S."/>
            <person name="Pangilinan J."/>
            <person name="Riley R."/>
            <person name="LaButti K."/>
            <person name="Andreopoulos B."/>
            <person name="Lipzen A."/>
            <person name="Chen C."/>
            <person name="Yan M."/>
            <person name="Daum C."/>
            <person name="Ng V."/>
            <person name="Clum A."/>
            <person name="Steindorff A."/>
            <person name="Ohm R.A."/>
            <person name="Martin F."/>
            <person name="Silar P."/>
            <person name="Natvig D.O."/>
            <person name="Lalanne C."/>
            <person name="Gautier V."/>
            <person name="Ament-Velasquez S.L."/>
            <person name="Kruys A."/>
            <person name="Hutchinson M.I."/>
            <person name="Powell A.J."/>
            <person name="Barry K."/>
            <person name="Miller A.N."/>
            <person name="Grigoriev I.V."/>
            <person name="Debuchy R."/>
            <person name="Gladieux P."/>
            <person name="Hiltunen Thoren M."/>
            <person name="Johannesson H."/>
        </authorList>
    </citation>
    <scope>NUCLEOTIDE SEQUENCE</scope>
    <source>
        <strain evidence="3">CBS 103.79</strain>
    </source>
</reference>
<dbReference type="EMBL" id="MU856178">
    <property type="protein sequence ID" value="KAK3897398.1"/>
    <property type="molecule type" value="Genomic_DNA"/>
</dbReference>